<dbReference type="Gene3D" id="3.40.50.720">
    <property type="entry name" value="NAD(P)-binding Rossmann-like Domain"/>
    <property type="match status" value="1"/>
</dbReference>
<gene>
    <name evidence="2" type="ORF">OVY01_17550</name>
</gene>
<comment type="similarity">
    <text evidence="1">Belongs to the short-chain dehydrogenases/reductases (SDR) family.</text>
</comment>
<protein>
    <submittedName>
        <fullName evidence="2">3-oxoacyl-ACP reductase FabG</fullName>
    </submittedName>
</protein>
<dbReference type="EMBL" id="JAPMXC010000006">
    <property type="protein sequence ID" value="MCY0388978.1"/>
    <property type="molecule type" value="Genomic_DNA"/>
</dbReference>
<dbReference type="PANTHER" id="PTHR42879">
    <property type="entry name" value="3-OXOACYL-(ACYL-CARRIER-PROTEIN) REDUCTASE"/>
    <property type="match status" value="1"/>
</dbReference>
<dbReference type="PRINTS" id="PR00081">
    <property type="entry name" value="GDHRDH"/>
</dbReference>
<dbReference type="PROSITE" id="PS00061">
    <property type="entry name" value="ADH_SHORT"/>
    <property type="match status" value="1"/>
</dbReference>
<dbReference type="Pfam" id="PF13561">
    <property type="entry name" value="adh_short_C2"/>
    <property type="match status" value="1"/>
</dbReference>
<dbReference type="NCBIfam" id="NF005559">
    <property type="entry name" value="PRK07231.1"/>
    <property type="match status" value="1"/>
</dbReference>
<name>A0ABT3ZQZ8_9BURK</name>
<dbReference type="PANTHER" id="PTHR42879:SF2">
    <property type="entry name" value="3-OXOACYL-[ACYL-CARRIER-PROTEIN] REDUCTASE FABG"/>
    <property type="match status" value="1"/>
</dbReference>
<organism evidence="2 3">
    <name type="scientific">Robbsia betulipollinis</name>
    <dbReference type="NCBI Taxonomy" id="2981849"/>
    <lineage>
        <taxon>Bacteria</taxon>
        <taxon>Pseudomonadati</taxon>
        <taxon>Pseudomonadota</taxon>
        <taxon>Betaproteobacteria</taxon>
        <taxon>Burkholderiales</taxon>
        <taxon>Burkholderiaceae</taxon>
        <taxon>Robbsia</taxon>
    </lineage>
</organism>
<proteinExistence type="inferred from homology"/>
<dbReference type="SUPFAM" id="SSF51735">
    <property type="entry name" value="NAD(P)-binding Rossmann-fold domains"/>
    <property type="match status" value="1"/>
</dbReference>
<dbReference type="InterPro" id="IPR036291">
    <property type="entry name" value="NAD(P)-bd_dom_sf"/>
</dbReference>
<comment type="caution">
    <text evidence="2">The sequence shown here is derived from an EMBL/GenBank/DDBJ whole genome shotgun (WGS) entry which is preliminary data.</text>
</comment>
<dbReference type="RefSeq" id="WP_267848846.1">
    <property type="nucleotide sequence ID" value="NZ_JAPMXC010000006.1"/>
</dbReference>
<dbReference type="InterPro" id="IPR002347">
    <property type="entry name" value="SDR_fam"/>
</dbReference>
<accession>A0ABT3ZQZ8</accession>
<sequence>MTAFTETRLTKVSLSPGQRVALVTGGAMGIGEAIVRRLSGDGFAVIIADRDASAARALAEALSPLDRCAVAMPMDVGDPHSISDAFDQITAEFDQCDVLVNNAGIAKTFPFWECPSDHWQSVMDINVTGPMLLGQRAARMMMQRRWGRIINIASISGIRASWGRTAYGTSKAAVIGLTRQMAIELAQFGITANGIAPGPIETPMVHALHSQASRDNFLRLVPMNRYGSPDEIASAVAFLASDDASYITGQTIAVDGGFTAAGVLEI</sequence>
<evidence type="ECO:0000313" key="3">
    <source>
        <dbReference type="Proteomes" id="UP001082899"/>
    </source>
</evidence>
<evidence type="ECO:0000313" key="2">
    <source>
        <dbReference type="EMBL" id="MCY0388978.1"/>
    </source>
</evidence>
<dbReference type="NCBIfam" id="NF009466">
    <property type="entry name" value="PRK12826.1-2"/>
    <property type="match status" value="1"/>
</dbReference>
<dbReference type="InterPro" id="IPR020904">
    <property type="entry name" value="Sc_DH/Rdtase_CS"/>
</dbReference>
<evidence type="ECO:0000256" key="1">
    <source>
        <dbReference type="ARBA" id="ARBA00006484"/>
    </source>
</evidence>
<dbReference type="InterPro" id="IPR050259">
    <property type="entry name" value="SDR"/>
</dbReference>
<dbReference type="PRINTS" id="PR00080">
    <property type="entry name" value="SDRFAMILY"/>
</dbReference>
<keyword evidence="3" id="KW-1185">Reference proteome</keyword>
<dbReference type="Proteomes" id="UP001082899">
    <property type="component" value="Unassembled WGS sequence"/>
</dbReference>
<reference evidence="2" key="1">
    <citation type="submission" date="2022-11" db="EMBL/GenBank/DDBJ databases">
        <title>Robbsia betulipollinis sp. nov., isolated from pollen of birch (Betula pendula).</title>
        <authorList>
            <person name="Shi H."/>
            <person name="Ambika Manirajan B."/>
            <person name="Ratering S."/>
            <person name="Geissler-Plaum R."/>
            <person name="Schnell S."/>
        </authorList>
    </citation>
    <scope>NUCLEOTIDE SEQUENCE</scope>
    <source>
        <strain evidence="2">Bb-Pol-6</strain>
    </source>
</reference>